<protein>
    <submittedName>
        <fullName evidence="2">Uncharacterized protein</fullName>
    </submittedName>
</protein>
<dbReference type="EMBL" id="JAFLNM010000001">
    <property type="protein sequence ID" value="MBO0341740.1"/>
    <property type="molecule type" value="Genomic_DNA"/>
</dbReference>
<evidence type="ECO:0000313" key="2">
    <source>
        <dbReference type="EMBL" id="MBO0341740.1"/>
    </source>
</evidence>
<proteinExistence type="predicted"/>
<gene>
    <name evidence="2" type="ORF">J0654_08785</name>
</gene>
<comment type="caution">
    <text evidence="2">The sequence shown here is derived from an EMBL/GenBank/DDBJ whole genome shotgun (WGS) entry which is preliminary data.</text>
</comment>
<dbReference type="Proteomes" id="UP000664807">
    <property type="component" value="Unassembled WGS sequence"/>
</dbReference>
<feature type="signal peptide" evidence="1">
    <location>
        <begin position="1"/>
        <end position="18"/>
    </location>
</feature>
<sequence length="170" mass="19480">MRRLVCVFTLFFCLGLQAQEPVNCNCCSKDHKAFDFWIGEWEVVNSKDGSPAGSSVIQKEEDGCVIRENWTSVKAGYTGTSLNFFNAQSNQWEQLWIDNSGSFLKLKGNRKGNQMVLMSDEFTKADGKKYWNRITWTKNNNGTVRQLWEVLDESGNASILFDGLYRKHTK</sequence>
<evidence type="ECO:0000313" key="3">
    <source>
        <dbReference type="Proteomes" id="UP000664807"/>
    </source>
</evidence>
<feature type="chain" id="PRO_5046110284" evidence="1">
    <location>
        <begin position="19"/>
        <end position="170"/>
    </location>
</feature>
<evidence type="ECO:0000256" key="1">
    <source>
        <dbReference type="SAM" id="SignalP"/>
    </source>
</evidence>
<name>A0ABS3FGA5_9FLAO</name>
<reference evidence="2 3" key="1">
    <citation type="submission" date="2021-03" db="EMBL/GenBank/DDBJ databases">
        <title>Muricauda lutimaris sp. nov. and Muricauda ruestringensis sp. nov, two marine members of the Flavobacteriaceae isolated from deep sea sediments of Western Pacific.</title>
        <authorList>
            <person name="Zhao S."/>
            <person name="Liu R."/>
        </authorList>
    </citation>
    <scope>NUCLEOTIDE SEQUENCE [LARGE SCALE GENOMIC DNA]</scope>
    <source>
        <strain evidence="2 3">BC31-3-A3</strain>
    </source>
</reference>
<keyword evidence="3" id="KW-1185">Reference proteome</keyword>
<accession>A0ABS3FGA5</accession>
<keyword evidence="1" id="KW-0732">Signal</keyword>
<organism evidence="2 3">
    <name type="scientific">Flagellimonas profundi</name>
    <dbReference type="NCBI Taxonomy" id="2915620"/>
    <lineage>
        <taxon>Bacteria</taxon>
        <taxon>Pseudomonadati</taxon>
        <taxon>Bacteroidota</taxon>
        <taxon>Flavobacteriia</taxon>
        <taxon>Flavobacteriales</taxon>
        <taxon>Flavobacteriaceae</taxon>
        <taxon>Flagellimonas</taxon>
    </lineage>
</organism>
<dbReference type="RefSeq" id="WP_207027784.1">
    <property type="nucleotide sequence ID" value="NZ_JAFLNM010000001.1"/>
</dbReference>